<organism evidence="7 8">
    <name type="scientific">Lentibacillus cibarius</name>
    <dbReference type="NCBI Taxonomy" id="2583219"/>
    <lineage>
        <taxon>Bacteria</taxon>
        <taxon>Bacillati</taxon>
        <taxon>Bacillota</taxon>
        <taxon>Bacilli</taxon>
        <taxon>Bacillales</taxon>
        <taxon>Bacillaceae</taxon>
        <taxon>Lentibacillus</taxon>
    </lineage>
</organism>
<comment type="caution">
    <text evidence="7">The sequence shown here is derived from an EMBL/GenBank/DDBJ whole genome shotgun (WGS) entry which is preliminary data.</text>
</comment>
<evidence type="ECO:0000256" key="1">
    <source>
        <dbReference type="ARBA" id="ARBA00001947"/>
    </source>
</evidence>
<dbReference type="Gene3D" id="2.30.40.10">
    <property type="entry name" value="Urease, subunit C, domain 1"/>
    <property type="match status" value="1"/>
</dbReference>
<dbReference type="EC" id="3.5.2.2" evidence="7"/>
<accession>A0A549YJI6</accession>
<dbReference type="InterPro" id="IPR032466">
    <property type="entry name" value="Metal_Hydrolase"/>
</dbReference>
<sequence>MRTLIRNGMIVAAVDEFKGDVLIEGEKIIAVGENLDPMADHVIDAAGKYVLPGGVDQHVHYSFEFKGERVRGFETSHAAVAGGTTTVVEFVNQEQGKGMADTIFEFDEKEVSKQAMADYSYHAVVCDPVDSTFEEIHDLPNRGISTVKLFMAYKGMPFHSDDEALYKALVAAKDAGVTVMVHAENADVIDILQKKYVSEGKTAPYYHALSRPTRVELEATQRVINLAAMAEAPVYIVHVTAGEVMKAIRSAKNDGLPIYGETCVQYLMLDKDDLAKPNFEGAKYVMSPALRTKADQEALWEAVDNGWLNAISTDHCGFDWESQKHMGIDNFTDIPNGSPGVENRLGVLWTYGVNTGRISRQRFVDLFATTPAKNMGLDHCKGHIGVGMDADLVIYDPDKTSVISNENSLHGVDFSTFEGYTQEGEVTKVFLRGKLVVDDGEFIGEKGDGKFIPGKPFGLCFNEAKTNKELDQSKV</sequence>
<keyword evidence="4 7" id="KW-0378">Hydrolase</keyword>
<dbReference type="InterPro" id="IPR011059">
    <property type="entry name" value="Metal-dep_hydrolase_composite"/>
</dbReference>
<comment type="similarity">
    <text evidence="2">Belongs to the metallo-dependent hydrolases superfamily. Hydantoinase/dihydropyrimidinase family.</text>
</comment>
<dbReference type="GO" id="GO:0004157">
    <property type="term" value="F:dihydropyrimidinase activity"/>
    <property type="evidence" value="ECO:0007669"/>
    <property type="project" value="UniProtKB-EC"/>
</dbReference>
<dbReference type="InterPro" id="IPR050378">
    <property type="entry name" value="Metallo-dep_Hydrolases_sf"/>
</dbReference>
<evidence type="ECO:0000259" key="6">
    <source>
        <dbReference type="Pfam" id="PF01979"/>
    </source>
</evidence>
<dbReference type="RefSeq" id="WP_129678244.1">
    <property type="nucleotide sequence ID" value="NZ_VJMZ01000001.1"/>
</dbReference>
<evidence type="ECO:0000256" key="3">
    <source>
        <dbReference type="ARBA" id="ARBA00022723"/>
    </source>
</evidence>
<evidence type="ECO:0000313" key="8">
    <source>
        <dbReference type="Proteomes" id="UP000319280"/>
    </source>
</evidence>
<name>A0A549YJI6_9BACI</name>
<dbReference type="EMBL" id="VJMZ01000001">
    <property type="protein sequence ID" value="TRM12056.1"/>
    <property type="molecule type" value="Genomic_DNA"/>
</dbReference>
<dbReference type="GO" id="GO:0046872">
    <property type="term" value="F:metal ion binding"/>
    <property type="evidence" value="ECO:0007669"/>
    <property type="project" value="UniProtKB-KW"/>
</dbReference>
<dbReference type="Gene3D" id="3.20.20.140">
    <property type="entry name" value="Metal-dependent hydrolases"/>
    <property type="match status" value="1"/>
</dbReference>
<reference evidence="7 8" key="1">
    <citation type="submission" date="2019-07" db="EMBL/GenBank/DDBJ databases">
        <title>Genomic analysis of Lentibacillus sp. NKC851-2.</title>
        <authorList>
            <person name="Oh Y.J."/>
        </authorList>
    </citation>
    <scope>NUCLEOTIDE SEQUENCE [LARGE SCALE GENOMIC DNA]</scope>
    <source>
        <strain evidence="7 8">NKC851-2</strain>
    </source>
</reference>
<comment type="PTM">
    <text evidence="5">Carbamylation allows a single lysine to coordinate two divalent metal cations.</text>
</comment>
<keyword evidence="3" id="KW-0479">Metal-binding</keyword>
<dbReference type="Proteomes" id="UP000319280">
    <property type="component" value="Unassembled WGS sequence"/>
</dbReference>
<feature type="modified residue" description="N6-carboxylysine" evidence="5">
    <location>
        <position position="148"/>
    </location>
</feature>
<dbReference type="AlphaFoldDB" id="A0A549YJI6"/>
<dbReference type="Pfam" id="PF01979">
    <property type="entry name" value="Amidohydro_1"/>
    <property type="match status" value="1"/>
</dbReference>
<dbReference type="SUPFAM" id="SSF51556">
    <property type="entry name" value="Metallo-dependent hydrolases"/>
    <property type="match status" value="1"/>
</dbReference>
<keyword evidence="8" id="KW-1185">Reference proteome</keyword>
<comment type="cofactor">
    <cofactor evidence="1">
        <name>Zn(2+)</name>
        <dbReference type="ChEBI" id="CHEBI:29105"/>
    </cofactor>
</comment>
<evidence type="ECO:0000313" key="7">
    <source>
        <dbReference type="EMBL" id="TRM12056.1"/>
    </source>
</evidence>
<dbReference type="PANTHER" id="PTHR11647">
    <property type="entry name" value="HYDRANTOINASE/DIHYDROPYRIMIDINASE FAMILY MEMBER"/>
    <property type="match status" value="1"/>
</dbReference>
<dbReference type="InterPro" id="IPR011778">
    <property type="entry name" value="Hydantoinase/dihydroPyrase"/>
</dbReference>
<dbReference type="PANTHER" id="PTHR11647:SF1">
    <property type="entry name" value="COLLAPSIN RESPONSE MEDIATOR PROTEIN"/>
    <property type="match status" value="1"/>
</dbReference>
<dbReference type="CDD" id="cd01314">
    <property type="entry name" value="D-HYD"/>
    <property type="match status" value="1"/>
</dbReference>
<dbReference type="SUPFAM" id="SSF51338">
    <property type="entry name" value="Composite domain of metallo-dependent hydrolases"/>
    <property type="match status" value="1"/>
</dbReference>
<dbReference type="NCBIfam" id="TIGR02033">
    <property type="entry name" value="D-hydantoinase"/>
    <property type="match status" value="1"/>
</dbReference>
<evidence type="ECO:0000256" key="5">
    <source>
        <dbReference type="PIRSR" id="PIRSR611778-50"/>
    </source>
</evidence>
<evidence type="ECO:0000256" key="4">
    <source>
        <dbReference type="ARBA" id="ARBA00022801"/>
    </source>
</evidence>
<protein>
    <submittedName>
        <fullName evidence="7">Dihydropyrimidinase</fullName>
        <ecNumber evidence="7">3.5.2.2</ecNumber>
    </submittedName>
</protein>
<dbReference type="InterPro" id="IPR006680">
    <property type="entry name" value="Amidohydro-rel"/>
</dbReference>
<proteinExistence type="inferred from homology"/>
<evidence type="ECO:0000256" key="2">
    <source>
        <dbReference type="ARBA" id="ARBA00008829"/>
    </source>
</evidence>
<gene>
    <name evidence="7" type="primary">hydA</name>
    <name evidence="7" type="ORF">FH966_10390</name>
</gene>
<feature type="domain" description="Amidohydrolase-related" evidence="6">
    <location>
        <begin position="49"/>
        <end position="436"/>
    </location>
</feature>
<dbReference type="GO" id="GO:0005829">
    <property type="term" value="C:cytosol"/>
    <property type="evidence" value="ECO:0007669"/>
    <property type="project" value="TreeGrafter"/>
</dbReference>
<dbReference type="FunFam" id="3.20.20.140:FF:000174">
    <property type="entry name" value="Dihydropyrimidinase-related protein 2"/>
    <property type="match status" value="1"/>
</dbReference>